<evidence type="ECO:0000313" key="4">
    <source>
        <dbReference type="Proteomes" id="UP000574276"/>
    </source>
</evidence>
<dbReference type="AlphaFoldDB" id="A0A839JYI0"/>
<organism evidence="3 4">
    <name type="scientific">Variimorphobacter saccharofermentans</name>
    <dbReference type="NCBI Taxonomy" id="2755051"/>
    <lineage>
        <taxon>Bacteria</taxon>
        <taxon>Bacillati</taxon>
        <taxon>Bacillota</taxon>
        <taxon>Clostridia</taxon>
        <taxon>Lachnospirales</taxon>
        <taxon>Lachnospiraceae</taxon>
        <taxon>Variimorphobacter</taxon>
    </lineage>
</organism>
<proteinExistence type="predicted"/>
<sequence length="404" mass="44550">MKKISIVMIVVLTLLICNPKHVNAEGAVFIDGSFSDWSNVYHSNIADSSQYFSQAAIIYDEQYIYIHVVEKPSSPWNTNYPTLNINCDGTSKSIVVVRNDYSGADGTFNISVKNSWYNNISNAEGIVYRANGYNEWEIKIPVYDIFVPNSDQSSDNVRPMEVTSVSASWDTGGSVTLSADYVGEPFPTPSPLPTPDPNVEQPPRPGIIIDGYYDDWESMPMTEVGYDPSRPNRASLLKDDGYIYLFYEVDANGNKTVPLDGISITINNTSYQLYIRFPNEQGATDWSKDVYNLDEGIYTGLSPFTYWPNQTLGEAAVTIAGNNCVELKIDMTRLEETLGLEPGTISGGANISVSLPNVGSQNLDAVGVSTGSYGGILICLGVVLLCIFIHFARENGYLTRNKRM</sequence>
<feature type="chain" id="PRO_5033054104" description="Firmicu-CTERM sorting domain-containing protein" evidence="2">
    <location>
        <begin position="25"/>
        <end position="404"/>
    </location>
</feature>
<comment type="caution">
    <text evidence="3">The sequence shown here is derived from an EMBL/GenBank/DDBJ whole genome shotgun (WGS) entry which is preliminary data.</text>
</comment>
<dbReference type="NCBIfam" id="TIGR04145">
    <property type="entry name" value="Firmicu_CTERM"/>
    <property type="match status" value="1"/>
</dbReference>
<feature type="signal peptide" evidence="2">
    <location>
        <begin position="1"/>
        <end position="24"/>
    </location>
</feature>
<dbReference type="Proteomes" id="UP000574276">
    <property type="component" value="Unassembled WGS sequence"/>
</dbReference>
<reference evidence="3 4" key="1">
    <citation type="submission" date="2020-07" db="EMBL/GenBank/DDBJ databases">
        <title>Characterization and genome sequencing of isolate MD1, a novel member within the family Lachnospiraceae.</title>
        <authorList>
            <person name="Rettenmaier R."/>
            <person name="Di Bello L."/>
            <person name="Zinser C."/>
            <person name="Scheitz K."/>
            <person name="Liebl W."/>
            <person name="Zverlov V."/>
        </authorList>
    </citation>
    <scope>NUCLEOTIDE SEQUENCE [LARGE SCALE GENOMIC DNA]</scope>
    <source>
        <strain evidence="3 4">MD1</strain>
    </source>
</reference>
<keyword evidence="2" id="KW-0732">Signal</keyword>
<dbReference type="EMBL" id="JACEGA010000001">
    <property type="protein sequence ID" value="MBB2182480.1"/>
    <property type="molecule type" value="Genomic_DNA"/>
</dbReference>
<feature type="transmembrane region" description="Helical" evidence="1">
    <location>
        <begin position="373"/>
        <end position="392"/>
    </location>
</feature>
<protein>
    <recommendedName>
        <fullName evidence="5">Firmicu-CTERM sorting domain-containing protein</fullName>
    </recommendedName>
</protein>
<evidence type="ECO:0000256" key="2">
    <source>
        <dbReference type="SAM" id="SignalP"/>
    </source>
</evidence>
<evidence type="ECO:0000313" key="3">
    <source>
        <dbReference type="EMBL" id="MBB2182480.1"/>
    </source>
</evidence>
<name>A0A839JYI0_9FIRM</name>
<keyword evidence="1" id="KW-0812">Transmembrane</keyword>
<gene>
    <name evidence="3" type="ORF">H0486_06295</name>
</gene>
<dbReference type="SUPFAM" id="SSF49344">
    <property type="entry name" value="CBD9-like"/>
    <property type="match status" value="1"/>
</dbReference>
<keyword evidence="1" id="KW-0472">Membrane</keyword>
<dbReference type="RefSeq" id="WP_228352200.1">
    <property type="nucleotide sequence ID" value="NZ_JACEGA010000001.1"/>
</dbReference>
<evidence type="ECO:0000256" key="1">
    <source>
        <dbReference type="SAM" id="Phobius"/>
    </source>
</evidence>
<dbReference type="InterPro" id="IPR026409">
    <property type="entry name" value="Firmicu_CTERM"/>
</dbReference>
<keyword evidence="4" id="KW-1185">Reference proteome</keyword>
<evidence type="ECO:0008006" key="5">
    <source>
        <dbReference type="Google" id="ProtNLM"/>
    </source>
</evidence>
<accession>A0A839JYI0</accession>
<keyword evidence="1" id="KW-1133">Transmembrane helix</keyword>